<keyword evidence="1" id="KW-0812">Transmembrane</keyword>
<organism evidence="2">
    <name type="scientific">Picea glauca</name>
    <name type="common">White spruce</name>
    <name type="synonym">Pinus glauca</name>
    <dbReference type="NCBI Taxonomy" id="3330"/>
    <lineage>
        <taxon>Eukaryota</taxon>
        <taxon>Viridiplantae</taxon>
        <taxon>Streptophyta</taxon>
        <taxon>Embryophyta</taxon>
        <taxon>Tracheophyta</taxon>
        <taxon>Spermatophyta</taxon>
        <taxon>Pinopsida</taxon>
        <taxon>Pinidae</taxon>
        <taxon>Conifers I</taxon>
        <taxon>Pinales</taxon>
        <taxon>Pinaceae</taxon>
        <taxon>Picea</taxon>
    </lineage>
</organism>
<dbReference type="AlphaFoldDB" id="A0A124GP10"/>
<name>A0A124GP10_PICGL</name>
<geneLocation type="mitochondrion" evidence="2"/>
<reference evidence="2" key="1">
    <citation type="journal article" date="2015" name="Genome Biol. Evol.">
        <title>Organellar Genomes of White Spruce (Picea glauca): Assembly and Annotation.</title>
        <authorList>
            <person name="Jackman S.D."/>
            <person name="Warren R.L."/>
            <person name="Gibb E.A."/>
            <person name="Vandervalk B.P."/>
            <person name="Mohamadi H."/>
            <person name="Chu J."/>
            <person name="Raymond A."/>
            <person name="Pleasance S."/>
            <person name="Coope R."/>
            <person name="Wildung M.R."/>
            <person name="Ritland C.E."/>
            <person name="Bousquet J."/>
            <person name="Jones S.J."/>
            <person name="Bohlmann J."/>
            <person name="Birol I."/>
        </authorList>
    </citation>
    <scope>NUCLEOTIDE SEQUENCE [LARGE SCALE GENOMIC DNA]</scope>
    <source>
        <tissue evidence="2">Flushing bud</tissue>
    </source>
</reference>
<evidence type="ECO:0000256" key="1">
    <source>
        <dbReference type="SAM" id="Phobius"/>
    </source>
</evidence>
<feature type="transmembrane region" description="Helical" evidence="1">
    <location>
        <begin position="73"/>
        <end position="93"/>
    </location>
</feature>
<protein>
    <submittedName>
        <fullName evidence="2">Uncharacterized protein</fullName>
    </submittedName>
</protein>
<accession>A0A124GP10</accession>
<evidence type="ECO:0000313" key="2">
    <source>
        <dbReference type="EMBL" id="KUM50511.1"/>
    </source>
</evidence>
<comment type="caution">
    <text evidence="2">The sequence shown here is derived from an EMBL/GenBank/DDBJ whole genome shotgun (WGS) entry which is preliminary data.</text>
</comment>
<keyword evidence="1" id="KW-0472">Membrane</keyword>
<dbReference type="EMBL" id="LKAM01000001">
    <property type="protein sequence ID" value="KUM50511.1"/>
    <property type="molecule type" value="Genomic_DNA"/>
</dbReference>
<keyword evidence="1" id="KW-1133">Transmembrane helix</keyword>
<sequence>MPIIQYCVGEDGPRRELSKVIQALEYGTNPHQPSTLRSLWRLTLSLEEEQQLEHTPIIGSPIHTYVIKNHLSIVYDAAIILLPSGAFIVVVAARPV</sequence>
<gene>
    <name evidence="2" type="ORF">ABT39_MTgene354</name>
</gene>
<proteinExistence type="predicted"/>
<keyword evidence="2" id="KW-0496">Mitochondrion</keyword>